<dbReference type="EMBL" id="JACEFB010000016">
    <property type="protein sequence ID" value="MBA2227584.1"/>
    <property type="molecule type" value="Genomic_DNA"/>
</dbReference>
<dbReference type="SUPFAM" id="SSF48371">
    <property type="entry name" value="ARM repeat"/>
    <property type="match status" value="1"/>
</dbReference>
<sequence>MLWYRLVLACGWIVAVATLLAAQEGTQNPPPMQEFKWPTNIAGKGVQEWLKEVDDPDPGKREMALNTLPAFGPDAIKICSRKIVERMRNEKDPSVRMAAYRAAVMLGLDDRDWKDAITILANAVDQGVPGSQTRLAAVQALAAIGPRAESAVSVLTGVVCQDPSYAIRQAVANALGRVGGNETYGPNVRALNRLAGTLASDVAAAVRLEALQSLVLLGPPWTGRRNNSKDPPPIDWKQAAYVADRMRERLQSPKGKSGELDPQIEIWVRVVLMRFDPKEIGDTHLNAIAKHLSSPELGPRLQALQALSLFGEQAAGGKRLDAVVQLLPPDSLTDLNTINPVELNLVLGCLVAMGKEAQGVLPTLEKLEKTFEKLRDKRMQEEDFKQALKNLGPKQTREQLIASLPEEQLRLAVAQAIKYIRKPELRFSEVPMGKTP</sequence>
<accession>A0A7V8VGF0</accession>
<feature type="chain" id="PRO_5031037868" evidence="1">
    <location>
        <begin position="22"/>
        <end position="436"/>
    </location>
</feature>
<dbReference type="InterPro" id="IPR011989">
    <property type="entry name" value="ARM-like"/>
</dbReference>
<organism evidence="2 3">
    <name type="scientific">Thermogemmata fonticola</name>
    <dbReference type="NCBI Taxonomy" id="2755323"/>
    <lineage>
        <taxon>Bacteria</taxon>
        <taxon>Pseudomonadati</taxon>
        <taxon>Planctomycetota</taxon>
        <taxon>Planctomycetia</taxon>
        <taxon>Gemmatales</taxon>
        <taxon>Gemmataceae</taxon>
        <taxon>Thermogemmata</taxon>
    </lineage>
</organism>
<evidence type="ECO:0000256" key="1">
    <source>
        <dbReference type="SAM" id="SignalP"/>
    </source>
</evidence>
<name>A0A7V8VGF0_9BACT</name>
<reference evidence="2 3" key="1">
    <citation type="submission" date="2020-07" db="EMBL/GenBank/DDBJ databases">
        <title>Thermogemmata thermophila gen. nov., sp. nov., a novel moderate thermophilic planctomycete from a Kamchatka hot spring.</title>
        <authorList>
            <person name="Elcheninov A.G."/>
            <person name="Podosokorskaya O.A."/>
            <person name="Kovaleva O.L."/>
            <person name="Novikov A."/>
            <person name="Bonch-Osmolovskaya E.A."/>
            <person name="Toshchakov S.V."/>
            <person name="Kublanov I.V."/>
        </authorList>
    </citation>
    <scope>NUCLEOTIDE SEQUENCE [LARGE SCALE GENOMIC DNA]</scope>
    <source>
        <strain evidence="2 3">2918</strain>
    </source>
</reference>
<evidence type="ECO:0000313" key="2">
    <source>
        <dbReference type="EMBL" id="MBA2227584.1"/>
    </source>
</evidence>
<proteinExistence type="predicted"/>
<protein>
    <submittedName>
        <fullName evidence="2">HEAT repeat domain-containing protein</fullName>
    </submittedName>
</protein>
<comment type="caution">
    <text evidence="2">The sequence shown here is derived from an EMBL/GenBank/DDBJ whole genome shotgun (WGS) entry which is preliminary data.</text>
</comment>
<dbReference type="AlphaFoldDB" id="A0A7V8VGF0"/>
<dbReference type="Gene3D" id="1.25.10.10">
    <property type="entry name" value="Leucine-rich Repeat Variant"/>
    <property type="match status" value="1"/>
</dbReference>
<evidence type="ECO:0000313" key="3">
    <source>
        <dbReference type="Proteomes" id="UP000542342"/>
    </source>
</evidence>
<feature type="signal peptide" evidence="1">
    <location>
        <begin position="1"/>
        <end position="21"/>
    </location>
</feature>
<dbReference type="Proteomes" id="UP000542342">
    <property type="component" value="Unassembled WGS sequence"/>
</dbReference>
<dbReference type="Pfam" id="PF13646">
    <property type="entry name" value="HEAT_2"/>
    <property type="match status" value="1"/>
</dbReference>
<dbReference type="RefSeq" id="WP_194539450.1">
    <property type="nucleotide sequence ID" value="NZ_JACEFB010000016.1"/>
</dbReference>
<dbReference type="InterPro" id="IPR016024">
    <property type="entry name" value="ARM-type_fold"/>
</dbReference>
<keyword evidence="3" id="KW-1185">Reference proteome</keyword>
<gene>
    <name evidence="2" type="ORF">H0921_15605</name>
</gene>
<keyword evidence="1" id="KW-0732">Signal</keyword>